<evidence type="ECO:0000256" key="9">
    <source>
        <dbReference type="ARBA" id="ARBA00023295"/>
    </source>
</evidence>
<dbReference type="FunFam" id="3.20.110.10:FF:000001">
    <property type="entry name" value="Alpha-mannosidase"/>
    <property type="match status" value="1"/>
</dbReference>
<evidence type="ECO:0000313" key="12">
    <source>
        <dbReference type="EMBL" id="JAC15160.1"/>
    </source>
</evidence>
<evidence type="ECO:0000256" key="6">
    <source>
        <dbReference type="ARBA" id="ARBA00022833"/>
    </source>
</evidence>
<dbReference type="InterPro" id="IPR050843">
    <property type="entry name" value="Glycosyl_Hydrlase_38"/>
</dbReference>
<keyword evidence="10" id="KW-0732">Signal</keyword>
<keyword evidence="8" id="KW-0325">Glycoprotein</keyword>
<dbReference type="Gene3D" id="2.60.40.1360">
    <property type="match status" value="1"/>
</dbReference>
<dbReference type="GO" id="GO:0004559">
    <property type="term" value="F:alpha-mannosidase activity"/>
    <property type="evidence" value="ECO:0007669"/>
    <property type="project" value="UniProtKB-EC"/>
</dbReference>
<evidence type="ECO:0000256" key="8">
    <source>
        <dbReference type="ARBA" id="ARBA00023180"/>
    </source>
</evidence>
<dbReference type="InterPro" id="IPR015341">
    <property type="entry name" value="Glyco_hydro_38_cen"/>
</dbReference>
<evidence type="ECO:0000256" key="7">
    <source>
        <dbReference type="ARBA" id="ARBA00023157"/>
    </source>
</evidence>
<dbReference type="SMART" id="SM00872">
    <property type="entry name" value="Alpha-mann_mid"/>
    <property type="match status" value="1"/>
</dbReference>
<evidence type="ECO:0000256" key="10">
    <source>
        <dbReference type="RuleBase" id="RU361199"/>
    </source>
</evidence>
<dbReference type="InterPro" id="IPR011330">
    <property type="entry name" value="Glyco_hydro/deAcase_b/a-brl"/>
</dbReference>
<evidence type="ECO:0000256" key="4">
    <source>
        <dbReference type="ARBA" id="ARBA00022723"/>
    </source>
</evidence>
<dbReference type="Pfam" id="PF07748">
    <property type="entry name" value="Glyco_hydro_38C"/>
    <property type="match status" value="1"/>
</dbReference>
<evidence type="ECO:0000256" key="2">
    <source>
        <dbReference type="ARBA" id="ARBA00009792"/>
    </source>
</evidence>
<protein>
    <recommendedName>
        <fullName evidence="3 10">Alpha-mannosidase</fullName>
        <ecNumber evidence="10">3.2.1.-</ecNumber>
    </recommendedName>
</protein>
<keyword evidence="7" id="KW-1015">Disulfide bond</keyword>
<dbReference type="Pfam" id="PF17677">
    <property type="entry name" value="Glyco_hydro38C2"/>
    <property type="match status" value="1"/>
</dbReference>
<evidence type="ECO:0000259" key="11">
    <source>
        <dbReference type="SMART" id="SM00872"/>
    </source>
</evidence>
<dbReference type="GO" id="GO:0005764">
    <property type="term" value="C:lysosome"/>
    <property type="evidence" value="ECO:0007669"/>
    <property type="project" value="TreeGrafter"/>
</dbReference>
<comment type="catalytic activity">
    <reaction evidence="1">
        <text>Hydrolysis of terminal, non-reducing alpha-D-mannose residues in alpha-D-mannosides.</text>
        <dbReference type="EC" id="3.2.1.24"/>
    </reaction>
</comment>
<dbReference type="InterPro" id="IPR000602">
    <property type="entry name" value="Glyco_hydro_38_N"/>
</dbReference>
<sequence length="996" mass="114102">ANCVEVYALPLNMIKCLVLIVCTFSSVNAAVPCPKCELKGCHEVRPDKLNIHLIPHTHDDAGWLKTVDQYYYGGQQRHAPFGVQYIIDSVLAELEANETRRFTYVESAFLWRWWHDRGEYHREKMRRLVKEGRLQITHGGWVMPDEAVPHYTALIHQMSFGLKFIKEIFGECNLPNVAWQIDSFGHSSEVALQFADMGYDAIFFGRIDRDDYKKRLTEKSLEMVWRPDPELGPKGDLFAGVLYNLYMPPDGFCFDAFCNDEPIMDNPRMHGNNVDHRVSSFVYYAKQWANAYRTNNVMVTMGGDFSYMVAGTWFVNMDKLIKYGNELHNDVNILYSTPSCYVQSLQRANITWPVKDKDDFFPYSSYEGKYWTGYYTSRPTLKYLAHKVNQLLMVCSSLVTFLKLEHANSGLFFLKRVVALVQHHDAITGTEKQHVADDYTVYLQEAITTAEHIFTKAFRKFFGEHYRHQHFCMKTNISECKLSEERSTFLVHVYNPLGQAVDSVVRLPLPFGQYTVLSQQGTIDHELIPLPRQLIHLAGRKSSAKHDLFFFAKDLAPLGITSFYVKREKLINATTFPASELLEEDGFNETINGMLTVDNFGLCQLVFNSSTGLLTSIILDNEPLDFEQNFFYYVGNRNYDHKASGAYTFGTSNIHAKVVASNVSLRLYAGHEVIEIHQTFNAWISQVIRLKKNDCSVEFTWLVGPIDISGRESKEVITRYKTGIKSNNEFWTDSNGRRFILRRRNWRSSWKFSGDDTIASNYYPVTSAARIGDESHCLTVLTDRAQGASSLQDGEIEFMIHRRLISDDGKGVLESLNEMAHNQGLVARGTHTVQFLKNSHGCLGEPAVKHRKTALIISCGPWISLNTAEIMELPRKVKSILNTPLPENVHMLSLERRTNNTILLRLEHIFEKHEHPTLSVPVTVSLTDLFKHVFIHQMQELTLDGNQHKHCTKDVTWNHDGALSGAPNNHRSLRNMFSVILQPMEIKTLLLTISEY</sequence>
<dbReference type="Pfam" id="PF09261">
    <property type="entry name" value="Alpha-mann_mid"/>
    <property type="match status" value="1"/>
</dbReference>
<feature type="signal peptide" evidence="10">
    <location>
        <begin position="1"/>
        <end position="29"/>
    </location>
</feature>
<comment type="cofactor">
    <cofactor evidence="10">
        <name>Zn(2+)</name>
        <dbReference type="ChEBI" id="CHEBI:29105"/>
    </cofactor>
    <text evidence="10">Binds 1 zinc ion per subunit.</text>
</comment>
<dbReference type="InterPro" id="IPR028995">
    <property type="entry name" value="Glyco_hydro_57/38_cen_sf"/>
</dbReference>
<dbReference type="Gene3D" id="1.20.1270.50">
    <property type="entry name" value="Glycoside hydrolase family 38, central domain"/>
    <property type="match status" value="2"/>
</dbReference>
<dbReference type="FunFam" id="1.20.1270.50:FF:000002">
    <property type="entry name" value="Alpha-mannosidase"/>
    <property type="match status" value="1"/>
</dbReference>
<dbReference type="InterPro" id="IPR027291">
    <property type="entry name" value="Glyco_hydro_38_N_sf"/>
</dbReference>
<proteinExistence type="evidence at transcript level"/>
<dbReference type="InterPro" id="IPR011682">
    <property type="entry name" value="Glyco_hydro_38_C"/>
</dbReference>
<keyword evidence="4 10" id="KW-0479">Metal-binding</keyword>
<dbReference type="Gene3D" id="3.20.110.10">
    <property type="entry name" value="Glycoside hydrolase 38, N terminal domain"/>
    <property type="match status" value="1"/>
</dbReference>
<dbReference type="PANTHER" id="PTHR11607:SF3">
    <property type="entry name" value="LYSOSOMAL ALPHA-MANNOSIDASE"/>
    <property type="match status" value="1"/>
</dbReference>
<dbReference type="GO" id="GO:0030246">
    <property type="term" value="F:carbohydrate binding"/>
    <property type="evidence" value="ECO:0007669"/>
    <property type="project" value="InterPro"/>
</dbReference>
<feature type="chain" id="PRO_5017845356" description="Alpha-mannosidase" evidence="10">
    <location>
        <begin position="30"/>
        <end position="996"/>
    </location>
</feature>
<organism evidence="12">
    <name type="scientific">Triatoma infestans</name>
    <name type="common">Assassin bug</name>
    <dbReference type="NCBI Taxonomy" id="30076"/>
    <lineage>
        <taxon>Eukaryota</taxon>
        <taxon>Metazoa</taxon>
        <taxon>Ecdysozoa</taxon>
        <taxon>Arthropoda</taxon>
        <taxon>Hexapoda</taxon>
        <taxon>Insecta</taxon>
        <taxon>Pterygota</taxon>
        <taxon>Neoptera</taxon>
        <taxon>Paraneoptera</taxon>
        <taxon>Hemiptera</taxon>
        <taxon>Heteroptera</taxon>
        <taxon>Panheteroptera</taxon>
        <taxon>Cimicomorpha</taxon>
        <taxon>Reduviidae</taxon>
        <taxon>Triatominae</taxon>
        <taxon>Triatoma</taxon>
    </lineage>
</organism>
<accession>A0A023F0Z5</accession>
<evidence type="ECO:0000256" key="5">
    <source>
        <dbReference type="ARBA" id="ARBA00022801"/>
    </source>
</evidence>
<dbReference type="SUPFAM" id="SSF88688">
    <property type="entry name" value="Families 57/38 glycoside transferase middle domain"/>
    <property type="match status" value="1"/>
</dbReference>
<dbReference type="Gene3D" id="2.70.98.30">
    <property type="entry name" value="Golgi alpha-mannosidase II, domain 4"/>
    <property type="match status" value="1"/>
</dbReference>
<dbReference type="SUPFAM" id="SSF74650">
    <property type="entry name" value="Galactose mutarotase-like"/>
    <property type="match status" value="1"/>
</dbReference>
<evidence type="ECO:0000256" key="3">
    <source>
        <dbReference type="ARBA" id="ARBA00012752"/>
    </source>
</evidence>
<dbReference type="GO" id="GO:0006013">
    <property type="term" value="P:mannose metabolic process"/>
    <property type="evidence" value="ECO:0007669"/>
    <property type="project" value="InterPro"/>
</dbReference>
<dbReference type="InterPro" id="IPR041147">
    <property type="entry name" value="GH38_C"/>
</dbReference>
<dbReference type="SUPFAM" id="SSF88713">
    <property type="entry name" value="Glycoside hydrolase/deacetylase"/>
    <property type="match status" value="1"/>
</dbReference>
<dbReference type="GO" id="GO:0046872">
    <property type="term" value="F:metal ion binding"/>
    <property type="evidence" value="ECO:0007669"/>
    <property type="project" value="UniProtKB-KW"/>
</dbReference>
<evidence type="ECO:0000256" key="1">
    <source>
        <dbReference type="ARBA" id="ARBA00000365"/>
    </source>
</evidence>
<dbReference type="PANTHER" id="PTHR11607">
    <property type="entry name" value="ALPHA-MANNOSIDASE"/>
    <property type="match status" value="1"/>
</dbReference>
<feature type="non-terminal residue" evidence="12">
    <location>
        <position position="1"/>
    </location>
</feature>
<reference evidence="12" key="1">
    <citation type="journal article" date="2014" name="PLoS Negl. Trop. Dis.">
        <title>An updated insight into the Sialotranscriptome of Triatoma infestans: developmental stage and geographic variations.</title>
        <authorList>
            <person name="Schwarz A."/>
            <person name="Medrano-Mercado N."/>
            <person name="Schaub G.A."/>
            <person name="Struchiner C.J."/>
            <person name="Bargues M.D."/>
            <person name="Levy M.Z."/>
            <person name="Ribeiro J.M."/>
        </authorList>
    </citation>
    <scope>NUCLEOTIDE SEQUENCE</scope>
    <source>
        <strain evidence="12">Chile</strain>
        <tissue evidence="12">Salivary glands</tissue>
    </source>
</reference>
<dbReference type="InterPro" id="IPR013780">
    <property type="entry name" value="Glyco_hydro_b"/>
</dbReference>
<dbReference type="FunFam" id="2.70.98.30:FF:000003">
    <property type="entry name" value="Alpha-mannosidase"/>
    <property type="match status" value="1"/>
</dbReference>
<feature type="domain" description="Glycoside hydrolase family 38 central" evidence="11">
    <location>
        <begin position="369"/>
        <end position="443"/>
    </location>
</feature>
<name>A0A023F0Z5_TRIIF</name>
<dbReference type="FunFam" id="1.20.1270.50:FF:000003">
    <property type="entry name" value="Alpha-mannosidase"/>
    <property type="match status" value="1"/>
</dbReference>
<keyword evidence="6 10" id="KW-0862">Zinc</keyword>
<keyword evidence="5 10" id="KW-0378">Hydrolase</keyword>
<dbReference type="InterPro" id="IPR037094">
    <property type="entry name" value="Glyco_hydro_38_cen_sf"/>
</dbReference>
<dbReference type="AlphaFoldDB" id="A0A023F0Z5"/>
<dbReference type="InterPro" id="IPR011013">
    <property type="entry name" value="Gal_mutarotase_sf_dom"/>
</dbReference>
<dbReference type="EC" id="3.2.1.-" evidence="10"/>
<keyword evidence="9 10" id="KW-0326">Glycosidase</keyword>
<dbReference type="Pfam" id="PF01074">
    <property type="entry name" value="Glyco_hydro_38N"/>
    <property type="match status" value="1"/>
</dbReference>
<dbReference type="Gene3D" id="2.60.40.1180">
    <property type="entry name" value="Golgi alpha-mannosidase II"/>
    <property type="match status" value="1"/>
</dbReference>
<dbReference type="CDD" id="cd10810">
    <property type="entry name" value="GH38N_AMII_LAM_like"/>
    <property type="match status" value="1"/>
</dbReference>
<dbReference type="EMBL" id="GBBI01003552">
    <property type="protein sequence ID" value="JAC15160.1"/>
    <property type="molecule type" value="mRNA"/>
</dbReference>
<comment type="similarity">
    <text evidence="2 10">Belongs to the glycosyl hydrolase 38 family.</text>
</comment>